<dbReference type="EMBL" id="SMZQ01000001">
    <property type="protein sequence ID" value="TDL41279.1"/>
    <property type="molecule type" value="Genomic_DNA"/>
</dbReference>
<dbReference type="SMART" id="SM00346">
    <property type="entry name" value="HTH_ICLR"/>
    <property type="match status" value="1"/>
</dbReference>
<keyword evidence="2" id="KW-0805">Transcription regulation</keyword>
<dbReference type="InterPro" id="IPR036390">
    <property type="entry name" value="WH_DNA-bd_sf"/>
</dbReference>
<dbReference type="Pfam" id="PF09339">
    <property type="entry name" value="HTH_IclR"/>
    <property type="match status" value="1"/>
</dbReference>
<evidence type="ECO:0000259" key="9">
    <source>
        <dbReference type="PROSITE" id="PS51078"/>
    </source>
</evidence>
<dbReference type="InterPro" id="IPR050707">
    <property type="entry name" value="HTH_MetabolicPath_Reg"/>
</dbReference>
<feature type="compositionally biased region" description="Polar residues" evidence="7">
    <location>
        <begin position="12"/>
        <end position="22"/>
    </location>
</feature>
<reference evidence="10 11" key="1">
    <citation type="submission" date="2019-03" db="EMBL/GenBank/DDBJ databases">
        <title>Genome Sequencing and Assembly of Various Microbes Isolated from Partially Reclaimed Soil and Acid Mine Drainage (AMD) Site.</title>
        <authorList>
            <person name="Steinbock B."/>
            <person name="Bechtold R."/>
            <person name="Sevigny J.L."/>
            <person name="Thomas D."/>
            <person name="Cuthill L.R."/>
            <person name="Aveiro Johannsen E.J."/>
            <person name="Thomas K."/>
            <person name="Ghosh A."/>
        </authorList>
    </citation>
    <scope>NUCLEOTIDE SEQUENCE [LARGE SCALE GENOMIC DNA]</scope>
    <source>
        <strain evidence="10 11">S-A1</strain>
    </source>
</reference>
<sequence length="304" mass="33314">MQARHFSDWNHRTVNPGQGQWNRRQSSLTYEIQVTGGVLRGEQDNSLRTLRILTYLATQANPVPAARIAEAVGLPRSSTFRLLRGMQTLGYVAHIPEEHAYALGVAALEIGQAFAIQAPLARYGRPVVARLVASVGETAHLAVLHGNETLYIHEETAPLRAPLVTAKDVRLPAHLTASGRAILAGMNHDQLRALFPPNFAFIQRTGRGPRTYVELTQQLAATRRQGFAREFGEVTEGLTSVAKAVRDRNGRVVASIAVTRPYDTQSARVPAATAGMPEDVILTALERAALELSRRLGWDPERRA</sequence>
<dbReference type="Gene3D" id="1.10.10.10">
    <property type="entry name" value="Winged helix-like DNA-binding domain superfamily/Winged helix DNA-binding domain"/>
    <property type="match status" value="1"/>
</dbReference>
<evidence type="ECO:0000256" key="4">
    <source>
        <dbReference type="ARBA" id="ARBA00023163"/>
    </source>
</evidence>
<feature type="compositionally biased region" description="Basic and acidic residues" evidence="7">
    <location>
        <begin position="1"/>
        <end position="11"/>
    </location>
</feature>
<accession>A0A4R5Y920</accession>
<dbReference type="SUPFAM" id="SSF55781">
    <property type="entry name" value="GAF domain-like"/>
    <property type="match status" value="1"/>
</dbReference>
<dbReference type="InterPro" id="IPR029016">
    <property type="entry name" value="GAF-like_dom_sf"/>
</dbReference>
<keyword evidence="3" id="KW-0238">DNA-binding</keyword>
<proteinExistence type="predicted"/>
<dbReference type="InterPro" id="IPR014757">
    <property type="entry name" value="Tscrpt_reg_IclR_C"/>
</dbReference>
<evidence type="ECO:0000313" key="11">
    <source>
        <dbReference type="Proteomes" id="UP000294621"/>
    </source>
</evidence>
<evidence type="ECO:0000256" key="3">
    <source>
        <dbReference type="ARBA" id="ARBA00023125"/>
    </source>
</evidence>
<evidence type="ECO:0000256" key="1">
    <source>
        <dbReference type="ARBA" id="ARBA00022798"/>
    </source>
</evidence>
<keyword evidence="1" id="KW-0319">Glycerol metabolism</keyword>
<dbReference type="Proteomes" id="UP000294621">
    <property type="component" value="Unassembled WGS sequence"/>
</dbReference>
<dbReference type="AlphaFoldDB" id="A0A4R5Y920"/>
<feature type="domain" description="HTH iclR-type" evidence="8">
    <location>
        <begin position="43"/>
        <end position="105"/>
    </location>
</feature>
<name>A0A4R5Y920_9MICC</name>
<dbReference type="Gene3D" id="3.30.450.40">
    <property type="match status" value="1"/>
</dbReference>
<evidence type="ECO:0000256" key="6">
    <source>
        <dbReference type="ARBA" id="ARBA00070406"/>
    </source>
</evidence>
<dbReference type="SUPFAM" id="SSF46785">
    <property type="entry name" value="Winged helix' DNA-binding domain"/>
    <property type="match status" value="1"/>
</dbReference>
<dbReference type="PANTHER" id="PTHR30136:SF24">
    <property type="entry name" value="HTH-TYPE TRANSCRIPTIONAL REPRESSOR ALLR"/>
    <property type="match status" value="1"/>
</dbReference>
<dbReference type="Pfam" id="PF01614">
    <property type="entry name" value="IclR_C"/>
    <property type="match status" value="1"/>
</dbReference>
<dbReference type="FunFam" id="1.10.10.10:FF:000056">
    <property type="entry name" value="IclR family transcriptional regulator"/>
    <property type="match status" value="1"/>
</dbReference>
<evidence type="ECO:0000256" key="2">
    <source>
        <dbReference type="ARBA" id="ARBA00023015"/>
    </source>
</evidence>
<dbReference type="STRING" id="683150.G205_06698"/>
<organism evidence="10 11">
    <name type="scientific">Arthrobacter nitrophenolicus</name>
    <dbReference type="NCBI Taxonomy" id="683150"/>
    <lineage>
        <taxon>Bacteria</taxon>
        <taxon>Bacillati</taxon>
        <taxon>Actinomycetota</taxon>
        <taxon>Actinomycetes</taxon>
        <taxon>Micrococcales</taxon>
        <taxon>Micrococcaceae</taxon>
        <taxon>Arthrobacter</taxon>
    </lineage>
</organism>
<protein>
    <recommendedName>
        <fullName evidence="6">Glycerol operon regulatory protein</fullName>
    </recommendedName>
</protein>
<evidence type="ECO:0000256" key="5">
    <source>
        <dbReference type="ARBA" id="ARBA00058938"/>
    </source>
</evidence>
<dbReference type="OrthoDB" id="3734039at2"/>
<dbReference type="GO" id="GO:0003700">
    <property type="term" value="F:DNA-binding transcription factor activity"/>
    <property type="evidence" value="ECO:0007669"/>
    <property type="project" value="TreeGrafter"/>
</dbReference>
<evidence type="ECO:0000256" key="7">
    <source>
        <dbReference type="SAM" id="MobiDB-lite"/>
    </source>
</evidence>
<comment type="function">
    <text evidence="5">May be an activator protein for the gylABX operon.</text>
</comment>
<comment type="caution">
    <text evidence="10">The sequence shown here is derived from an EMBL/GenBank/DDBJ whole genome shotgun (WGS) entry which is preliminary data.</text>
</comment>
<dbReference type="PROSITE" id="PS51078">
    <property type="entry name" value="ICLR_ED"/>
    <property type="match status" value="1"/>
</dbReference>
<evidence type="ECO:0000313" key="10">
    <source>
        <dbReference type="EMBL" id="TDL41279.1"/>
    </source>
</evidence>
<dbReference type="PANTHER" id="PTHR30136">
    <property type="entry name" value="HELIX-TURN-HELIX TRANSCRIPTIONAL REGULATOR, ICLR FAMILY"/>
    <property type="match status" value="1"/>
</dbReference>
<dbReference type="InterPro" id="IPR005471">
    <property type="entry name" value="Tscrpt_reg_IclR_N"/>
</dbReference>
<gene>
    <name evidence="10" type="ORF">E2R57_01000</name>
</gene>
<dbReference type="PROSITE" id="PS51077">
    <property type="entry name" value="HTH_ICLR"/>
    <property type="match status" value="1"/>
</dbReference>
<evidence type="ECO:0000259" key="8">
    <source>
        <dbReference type="PROSITE" id="PS51077"/>
    </source>
</evidence>
<dbReference type="InterPro" id="IPR036388">
    <property type="entry name" value="WH-like_DNA-bd_sf"/>
</dbReference>
<keyword evidence="4" id="KW-0804">Transcription</keyword>
<feature type="region of interest" description="Disordered" evidence="7">
    <location>
        <begin position="1"/>
        <end position="22"/>
    </location>
</feature>
<dbReference type="RefSeq" id="WP_133345712.1">
    <property type="nucleotide sequence ID" value="NZ_SMZQ01000001.1"/>
</dbReference>
<dbReference type="GO" id="GO:0045892">
    <property type="term" value="P:negative regulation of DNA-templated transcription"/>
    <property type="evidence" value="ECO:0007669"/>
    <property type="project" value="TreeGrafter"/>
</dbReference>
<dbReference type="GO" id="GO:0006071">
    <property type="term" value="P:glycerol metabolic process"/>
    <property type="evidence" value="ECO:0007669"/>
    <property type="project" value="UniProtKB-KW"/>
</dbReference>
<dbReference type="GO" id="GO:0003677">
    <property type="term" value="F:DNA binding"/>
    <property type="evidence" value="ECO:0007669"/>
    <property type="project" value="UniProtKB-KW"/>
</dbReference>
<feature type="domain" description="IclR-ED" evidence="9">
    <location>
        <begin position="106"/>
        <end position="298"/>
    </location>
</feature>